<feature type="domain" description="AIG1-type G" evidence="5">
    <location>
        <begin position="1"/>
        <end position="203"/>
    </location>
</feature>
<evidence type="ECO:0000313" key="6">
    <source>
        <dbReference type="Proteomes" id="UP000694888"/>
    </source>
</evidence>
<feature type="transmembrane region" description="Helical" evidence="4">
    <location>
        <begin position="226"/>
        <end position="248"/>
    </location>
</feature>
<dbReference type="GeneID" id="106012797"/>
<name>A0ABM1A7C0_APLCA</name>
<protein>
    <submittedName>
        <fullName evidence="7">GTPase IMAP family member 7</fullName>
    </submittedName>
</protein>
<keyword evidence="6" id="KW-1185">Reference proteome</keyword>
<gene>
    <name evidence="7" type="primary">LOC106012797</name>
</gene>
<evidence type="ECO:0000313" key="7">
    <source>
        <dbReference type="RefSeq" id="XP_012942253.2"/>
    </source>
</evidence>
<evidence type="ECO:0000256" key="3">
    <source>
        <dbReference type="ARBA" id="ARBA00023134"/>
    </source>
</evidence>
<organism evidence="6 7">
    <name type="scientific">Aplysia californica</name>
    <name type="common">California sea hare</name>
    <dbReference type="NCBI Taxonomy" id="6500"/>
    <lineage>
        <taxon>Eukaryota</taxon>
        <taxon>Metazoa</taxon>
        <taxon>Spiralia</taxon>
        <taxon>Lophotrochozoa</taxon>
        <taxon>Mollusca</taxon>
        <taxon>Gastropoda</taxon>
        <taxon>Heterobranchia</taxon>
        <taxon>Euthyneura</taxon>
        <taxon>Tectipleura</taxon>
        <taxon>Aplysiida</taxon>
        <taxon>Aplysioidea</taxon>
        <taxon>Aplysiidae</taxon>
        <taxon>Aplysia</taxon>
    </lineage>
</organism>
<keyword evidence="4" id="KW-0812">Transmembrane</keyword>
<dbReference type="InterPro" id="IPR045058">
    <property type="entry name" value="GIMA/IAN/Toc"/>
</dbReference>
<evidence type="ECO:0000256" key="1">
    <source>
        <dbReference type="ARBA" id="ARBA00008535"/>
    </source>
</evidence>
<dbReference type="InterPro" id="IPR006703">
    <property type="entry name" value="G_AIG1"/>
</dbReference>
<keyword evidence="2" id="KW-0547">Nucleotide-binding</keyword>
<accession>A0ABM1A7C0</accession>
<comment type="similarity">
    <text evidence="1">Belongs to the TRAFAC class TrmE-Era-EngA-EngB-Septin-like GTPase superfamily. AIG1/Toc34/Toc159-like paraseptin GTPase family. IAN subfamily.</text>
</comment>
<sequence length="264" mass="30321">MLLGKVGHGKTATASSILERSVSHMDESTTDVFLAGSCVSADGVSNIAVIDSPGLFDTWPIDDVLDTTRMFDHIKEAINISADGITAFVIVFRYGARYTDDEQKVVCNLEQTFGPRFFAEHVIVLFTHGEDYRMRHGCAPFEDWVLSQMADVQKLYNMCRGRCLLFMNVTRSVETASEQRRKLLNVLSGMTEKFTITDYREMRPNIDKLLSVLKKSSGVRGFLRNMWHWFGKPIYLTPLFFLLFLYYFRFHYRSTAEVVPYNKL</sequence>
<keyword evidence="3" id="KW-0342">GTP-binding</keyword>
<dbReference type="Gene3D" id="3.40.50.300">
    <property type="entry name" value="P-loop containing nucleotide triphosphate hydrolases"/>
    <property type="match status" value="1"/>
</dbReference>
<dbReference type="PANTHER" id="PTHR10903">
    <property type="entry name" value="GTPASE, IMAP FAMILY MEMBER-RELATED"/>
    <property type="match status" value="1"/>
</dbReference>
<keyword evidence="4" id="KW-0472">Membrane</keyword>
<evidence type="ECO:0000256" key="4">
    <source>
        <dbReference type="SAM" id="Phobius"/>
    </source>
</evidence>
<dbReference type="RefSeq" id="XP_012942253.2">
    <property type="nucleotide sequence ID" value="XM_013086799.2"/>
</dbReference>
<dbReference type="InterPro" id="IPR027417">
    <property type="entry name" value="P-loop_NTPase"/>
</dbReference>
<reference evidence="7" key="1">
    <citation type="submission" date="2025-08" db="UniProtKB">
        <authorList>
            <consortium name="RefSeq"/>
        </authorList>
    </citation>
    <scope>IDENTIFICATION</scope>
</reference>
<evidence type="ECO:0000259" key="5">
    <source>
        <dbReference type="PROSITE" id="PS51720"/>
    </source>
</evidence>
<dbReference type="Proteomes" id="UP000694888">
    <property type="component" value="Unplaced"/>
</dbReference>
<evidence type="ECO:0000256" key="2">
    <source>
        <dbReference type="ARBA" id="ARBA00022741"/>
    </source>
</evidence>
<dbReference type="SUPFAM" id="SSF52540">
    <property type="entry name" value="P-loop containing nucleoside triphosphate hydrolases"/>
    <property type="match status" value="1"/>
</dbReference>
<dbReference type="Pfam" id="PF04548">
    <property type="entry name" value="AIG1"/>
    <property type="match status" value="1"/>
</dbReference>
<keyword evidence="4" id="KW-1133">Transmembrane helix</keyword>
<dbReference type="PANTHER" id="PTHR10903:SF184">
    <property type="entry name" value="GTP-BINDING PROTEIN A"/>
    <property type="match status" value="1"/>
</dbReference>
<proteinExistence type="inferred from homology"/>
<dbReference type="PROSITE" id="PS51720">
    <property type="entry name" value="G_AIG1"/>
    <property type="match status" value="1"/>
</dbReference>